<keyword evidence="4" id="KW-1185">Reference proteome</keyword>
<dbReference type="AlphaFoldDB" id="A0A9P5SVK4"/>
<dbReference type="SUPFAM" id="SSF54928">
    <property type="entry name" value="RNA-binding domain, RBD"/>
    <property type="match status" value="1"/>
</dbReference>
<comment type="caution">
    <text evidence="3">The sequence shown here is derived from an EMBL/GenBank/DDBJ whole genome shotgun (WGS) entry which is preliminary data.</text>
</comment>
<reference evidence="3" key="1">
    <citation type="journal article" date="2020" name="Fungal Divers.">
        <title>Resolving the Mortierellaceae phylogeny through synthesis of multi-gene phylogenetics and phylogenomics.</title>
        <authorList>
            <person name="Vandepol N."/>
            <person name="Liber J."/>
            <person name="Desiro A."/>
            <person name="Na H."/>
            <person name="Kennedy M."/>
            <person name="Barry K."/>
            <person name="Grigoriev I.V."/>
            <person name="Miller A.N."/>
            <person name="O'Donnell K."/>
            <person name="Stajich J.E."/>
            <person name="Bonito G."/>
        </authorList>
    </citation>
    <scope>NUCLEOTIDE SEQUENCE</scope>
    <source>
        <strain evidence="3">NVP1</strain>
    </source>
</reference>
<organism evidence="3 4">
    <name type="scientific">Podila minutissima</name>
    <dbReference type="NCBI Taxonomy" id="64525"/>
    <lineage>
        <taxon>Eukaryota</taxon>
        <taxon>Fungi</taxon>
        <taxon>Fungi incertae sedis</taxon>
        <taxon>Mucoromycota</taxon>
        <taxon>Mortierellomycotina</taxon>
        <taxon>Mortierellomycetes</taxon>
        <taxon>Mortierellales</taxon>
        <taxon>Mortierellaceae</taxon>
        <taxon>Podila</taxon>
    </lineage>
</organism>
<dbReference type="GO" id="GO:0003723">
    <property type="term" value="F:RNA binding"/>
    <property type="evidence" value="ECO:0007669"/>
    <property type="project" value="InterPro"/>
</dbReference>
<evidence type="ECO:0000313" key="3">
    <source>
        <dbReference type="EMBL" id="KAF9337775.1"/>
    </source>
</evidence>
<dbReference type="EMBL" id="JAAAUY010000017">
    <property type="protein sequence ID" value="KAF9337775.1"/>
    <property type="molecule type" value="Genomic_DNA"/>
</dbReference>
<evidence type="ECO:0000256" key="1">
    <source>
        <dbReference type="SAM" id="MobiDB-lite"/>
    </source>
</evidence>
<evidence type="ECO:0000313" key="4">
    <source>
        <dbReference type="Proteomes" id="UP000696485"/>
    </source>
</evidence>
<dbReference type="InterPro" id="IPR035979">
    <property type="entry name" value="RBD_domain_sf"/>
</dbReference>
<feature type="region of interest" description="Disordered" evidence="1">
    <location>
        <begin position="194"/>
        <end position="221"/>
    </location>
</feature>
<feature type="compositionally biased region" description="Low complexity" evidence="1">
    <location>
        <begin position="194"/>
        <end position="217"/>
    </location>
</feature>
<dbReference type="Proteomes" id="UP000696485">
    <property type="component" value="Unassembled WGS sequence"/>
</dbReference>
<accession>A0A9P5SVK4</accession>
<sequence length="267" mass="30206">MDSSSKADHPSPNPAEQLKKKARRKHRNNPSTPHHEVDPSKLGSLRNSSDPNLYRLFFRSPDKMRSLEDAQVFINHIKTNYGPLTQYQFSRCPETQKYFGYGFVTFKHEESLTKALGDAFIRVGRRDFELIRTGAMPAKRAINVKNTGFDSFYNLEELRAEKQKMKKANNAETETIHESVVEADTKVPFTSALPSLTSSSSDDSNSVADSESDASSSKPFFVPLEKKGHAQLWKRIPLNIAKAEKEAQKQFGEEENEAEEPKLPLTQ</sequence>
<feature type="domain" description="RRM" evidence="2">
    <location>
        <begin position="80"/>
        <end position="116"/>
    </location>
</feature>
<evidence type="ECO:0000259" key="2">
    <source>
        <dbReference type="Pfam" id="PF00076"/>
    </source>
</evidence>
<dbReference type="Gene3D" id="3.30.70.330">
    <property type="match status" value="1"/>
</dbReference>
<dbReference type="InterPro" id="IPR000504">
    <property type="entry name" value="RRM_dom"/>
</dbReference>
<gene>
    <name evidence="3" type="ORF">BG006_002810</name>
</gene>
<dbReference type="Pfam" id="PF00076">
    <property type="entry name" value="RRM_1"/>
    <property type="match status" value="1"/>
</dbReference>
<feature type="region of interest" description="Disordered" evidence="1">
    <location>
        <begin position="1"/>
        <end position="47"/>
    </location>
</feature>
<protein>
    <recommendedName>
        <fullName evidence="2">RRM domain-containing protein</fullName>
    </recommendedName>
</protein>
<dbReference type="InterPro" id="IPR012677">
    <property type="entry name" value="Nucleotide-bd_a/b_plait_sf"/>
</dbReference>
<name>A0A9P5SVK4_9FUNG</name>
<proteinExistence type="predicted"/>
<feature type="region of interest" description="Disordered" evidence="1">
    <location>
        <begin position="245"/>
        <end position="267"/>
    </location>
</feature>